<dbReference type="Pfam" id="PF00701">
    <property type="entry name" value="DHDPS"/>
    <property type="match status" value="1"/>
</dbReference>
<dbReference type="GO" id="GO:0016829">
    <property type="term" value="F:lyase activity"/>
    <property type="evidence" value="ECO:0007669"/>
    <property type="project" value="UniProtKB-KW"/>
</dbReference>
<evidence type="ECO:0000313" key="2">
    <source>
        <dbReference type="EMBL" id="OGC07886.1"/>
    </source>
</evidence>
<evidence type="ECO:0000256" key="1">
    <source>
        <dbReference type="ARBA" id="ARBA00023239"/>
    </source>
</evidence>
<dbReference type="Gene3D" id="3.20.20.70">
    <property type="entry name" value="Aldolase class I"/>
    <property type="match status" value="1"/>
</dbReference>
<name>A0A1F4RIF0_UNCSA</name>
<reference evidence="2 3" key="1">
    <citation type="journal article" date="2016" name="Nat. Commun.">
        <title>Thousands of microbial genomes shed light on interconnected biogeochemical processes in an aquifer system.</title>
        <authorList>
            <person name="Anantharaman K."/>
            <person name="Brown C.T."/>
            <person name="Hug L.A."/>
            <person name="Sharon I."/>
            <person name="Castelle C.J."/>
            <person name="Probst A.J."/>
            <person name="Thomas B.C."/>
            <person name="Singh A."/>
            <person name="Wilkins M.J."/>
            <person name="Karaoz U."/>
            <person name="Brodie E.L."/>
            <person name="Williams K.H."/>
            <person name="Hubbard S.S."/>
            <person name="Banfield J.F."/>
        </authorList>
    </citation>
    <scope>NUCLEOTIDE SEQUENCE [LARGE SCALE GENOMIC DNA]</scope>
</reference>
<gene>
    <name evidence="2" type="ORF">A3F86_03080</name>
</gene>
<proteinExistence type="predicted"/>
<protein>
    <recommendedName>
        <fullName evidence="4">4-hydroxy-tetrahydrodipicolinate synthase</fullName>
    </recommendedName>
</protein>
<dbReference type="Proteomes" id="UP000179095">
    <property type="component" value="Unassembled WGS sequence"/>
</dbReference>
<sequence length="75" mass="8196">MVAAYHAGDVKKAAAIHLKLLPLFKVLFITANPAPVKYALELIGRPVGRPRLPLVEPSASEKEQIKKVLKDLKLA</sequence>
<dbReference type="EMBL" id="METQ01000066">
    <property type="protein sequence ID" value="OGC07886.1"/>
    <property type="molecule type" value="Genomic_DNA"/>
</dbReference>
<accession>A0A1F4RIF0</accession>
<dbReference type="STRING" id="1802568.A3F86_03080"/>
<evidence type="ECO:0000313" key="3">
    <source>
        <dbReference type="Proteomes" id="UP000179095"/>
    </source>
</evidence>
<dbReference type="InterPro" id="IPR013785">
    <property type="entry name" value="Aldolase_TIM"/>
</dbReference>
<dbReference type="AlphaFoldDB" id="A0A1F4RIF0"/>
<dbReference type="SUPFAM" id="SSF51569">
    <property type="entry name" value="Aldolase"/>
    <property type="match status" value="1"/>
</dbReference>
<organism evidence="2 3">
    <name type="scientific">candidate division WOR-1 bacterium RIFCSPLOWO2_12_FULL_45_9</name>
    <dbReference type="NCBI Taxonomy" id="1802568"/>
    <lineage>
        <taxon>Bacteria</taxon>
        <taxon>Bacillati</taxon>
        <taxon>Saganbacteria</taxon>
    </lineage>
</organism>
<evidence type="ECO:0008006" key="4">
    <source>
        <dbReference type="Google" id="ProtNLM"/>
    </source>
</evidence>
<keyword evidence="1" id="KW-0456">Lyase</keyword>
<comment type="caution">
    <text evidence="2">The sequence shown here is derived from an EMBL/GenBank/DDBJ whole genome shotgun (WGS) entry which is preliminary data.</text>
</comment>
<dbReference type="InterPro" id="IPR002220">
    <property type="entry name" value="DapA-like"/>
</dbReference>